<dbReference type="InterPro" id="IPR014710">
    <property type="entry name" value="RmlC-like_jellyroll"/>
</dbReference>
<reference evidence="1 2" key="1">
    <citation type="submission" date="2023-10" db="EMBL/GenBank/DDBJ databases">
        <title>Complete genome sequence of a Sphingomonadaceae bacterium.</title>
        <authorList>
            <person name="Yan C."/>
        </authorList>
    </citation>
    <scope>NUCLEOTIDE SEQUENCE [LARGE SCALE GENOMIC DNA]</scope>
    <source>
        <strain evidence="1 2">SCSIO 66989</strain>
    </source>
</reference>
<evidence type="ECO:0000313" key="1">
    <source>
        <dbReference type="EMBL" id="WOE75790.1"/>
    </source>
</evidence>
<organism evidence="1 2">
    <name type="scientific">Alterisphingorhabdus coralli</name>
    <dbReference type="NCBI Taxonomy" id="3071408"/>
    <lineage>
        <taxon>Bacteria</taxon>
        <taxon>Pseudomonadati</taxon>
        <taxon>Pseudomonadota</taxon>
        <taxon>Alphaproteobacteria</taxon>
        <taxon>Sphingomonadales</taxon>
        <taxon>Sphingomonadaceae</taxon>
        <taxon>Alterisphingorhabdus (ex Yan et al. 2024)</taxon>
    </lineage>
</organism>
<dbReference type="InterPro" id="IPR011051">
    <property type="entry name" value="RmlC_Cupin_sf"/>
</dbReference>
<evidence type="ECO:0000313" key="2">
    <source>
        <dbReference type="Proteomes" id="UP001302429"/>
    </source>
</evidence>
<protein>
    <recommendedName>
        <fullName evidence="3">Cupin domain-containing protein</fullName>
    </recommendedName>
</protein>
<sequence>MAAFDDALRRIITGDTPEGDSFIMIDDGPSSTMGDVDAGGLFEIWEDIASGSLDPKATDDLGTDKPVLGPRKGNFQVRWFVVNPLPEGVPKPQLDVLVKQAFAQADGDRHMIDQSRHPAMHETHSIDVICLLKGEVSLILESGEPTRLKPGNVVIQRGTNHAWEAHGGPALLLAVLIDRDLVN</sequence>
<gene>
    <name evidence="1" type="ORF">RB602_03490</name>
</gene>
<name>A0AA97FB20_9SPHN</name>
<dbReference type="Gene3D" id="2.60.120.10">
    <property type="entry name" value="Jelly Rolls"/>
    <property type="match status" value="1"/>
</dbReference>
<dbReference type="KEGG" id="acoa:RB602_03490"/>
<dbReference type="RefSeq" id="WP_317082988.1">
    <property type="nucleotide sequence ID" value="NZ_CP136594.1"/>
</dbReference>
<accession>A0AA97FB20</accession>
<keyword evidence="2" id="KW-1185">Reference proteome</keyword>
<proteinExistence type="predicted"/>
<dbReference type="PANTHER" id="PTHR36156">
    <property type="entry name" value="SLR2101 PROTEIN"/>
    <property type="match status" value="1"/>
</dbReference>
<dbReference type="SUPFAM" id="SSF51182">
    <property type="entry name" value="RmlC-like cupins"/>
    <property type="match status" value="1"/>
</dbReference>
<dbReference type="AlphaFoldDB" id="A0AA97FB20"/>
<dbReference type="EMBL" id="CP136594">
    <property type="protein sequence ID" value="WOE75790.1"/>
    <property type="molecule type" value="Genomic_DNA"/>
</dbReference>
<dbReference type="Proteomes" id="UP001302429">
    <property type="component" value="Chromosome"/>
</dbReference>
<dbReference type="InterPro" id="IPR047142">
    <property type="entry name" value="OryJ/VirC-like"/>
</dbReference>
<evidence type="ECO:0008006" key="3">
    <source>
        <dbReference type="Google" id="ProtNLM"/>
    </source>
</evidence>
<dbReference type="PANTHER" id="PTHR36156:SF2">
    <property type="entry name" value="CUPIN TYPE-2 DOMAIN-CONTAINING PROTEIN"/>
    <property type="match status" value="1"/>
</dbReference>